<evidence type="ECO:0000313" key="1">
    <source>
        <dbReference type="EMBL" id="SUN35553.1"/>
    </source>
</evidence>
<accession>A0A380JCH3</accession>
<sequence length="80" mass="9120">MNDRIELELISDETHENGTYDERVRTYKCPCGEGTVVWSKDRPNGSGYGYQATFSDAFCYCDNCKAKYDVSERKGYATPL</sequence>
<dbReference type="EMBL" id="UHFA01000002">
    <property type="protein sequence ID" value="SUN35553.1"/>
    <property type="molecule type" value="Genomic_DNA"/>
</dbReference>
<dbReference type="OrthoDB" id="2918866at2"/>
<proteinExistence type="predicted"/>
<evidence type="ECO:0000313" key="2">
    <source>
        <dbReference type="Proteomes" id="UP000254082"/>
    </source>
</evidence>
<keyword evidence="2" id="KW-1185">Reference proteome</keyword>
<dbReference type="AlphaFoldDB" id="A0A380JCH3"/>
<dbReference type="Proteomes" id="UP000254082">
    <property type="component" value="Unassembled WGS sequence"/>
</dbReference>
<organism evidence="1 2">
    <name type="scientific">Streptococcus downei MFe28</name>
    <dbReference type="NCBI Taxonomy" id="764290"/>
    <lineage>
        <taxon>Bacteria</taxon>
        <taxon>Bacillati</taxon>
        <taxon>Bacillota</taxon>
        <taxon>Bacilli</taxon>
        <taxon>Lactobacillales</taxon>
        <taxon>Streptococcaceae</taxon>
        <taxon>Streptococcus</taxon>
    </lineage>
</organism>
<dbReference type="RefSeq" id="WP_142744371.1">
    <property type="nucleotide sequence ID" value="NZ_UHFA01000002.1"/>
</dbReference>
<reference evidence="1 2" key="1">
    <citation type="submission" date="2018-06" db="EMBL/GenBank/DDBJ databases">
        <authorList>
            <consortium name="Pathogen Informatics"/>
            <person name="Doyle S."/>
        </authorList>
    </citation>
    <scope>NUCLEOTIDE SEQUENCE [LARGE SCALE GENOMIC DNA]</scope>
    <source>
        <strain evidence="2">NCTC 11391</strain>
    </source>
</reference>
<name>A0A380JCH3_STRDO</name>
<protein>
    <submittedName>
        <fullName evidence="1">Uncharacterized protein</fullName>
    </submittedName>
</protein>
<gene>
    <name evidence="1" type="ORF">NCTC11391_00581</name>
</gene>